<dbReference type="Proteomes" id="UP001075354">
    <property type="component" value="Chromosome 5"/>
</dbReference>
<comment type="caution">
    <text evidence="2">The sequence shown here is derived from an EMBL/GenBank/DDBJ whole genome shotgun (WGS) entry which is preliminary data.</text>
</comment>
<sequence length="112" mass="12640">MDSSEVDVENVSGDTISLEASWDLEAMGASIEANLMKAEAAWEEAWQQPPGSWWWRTSTPVKDHLQGFRDFPELSPVKERISVFERFGPSREDDPTVRRATRPILPGGKLPK</sequence>
<evidence type="ECO:0000313" key="2">
    <source>
        <dbReference type="EMBL" id="KAJ1528174.1"/>
    </source>
</evidence>
<reference evidence="2" key="1">
    <citation type="submission" date="2022-12" db="EMBL/GenBank/DDBJ databases">
        <title>Chromosome-level genome assembly of the bean flower thrips Megalurothrips usitatus.</title>
        <authorList>
            <person name="Ma L."/>
            <person name="Liu Q."/>
            <person name="Li H."/>
            <person name="Cai W."/>
        </authorList>
    </citation>
    <scope>NUCLEOTIDE SEQUENCE</scope>
    <source>
        <strain evidence="2">Cailab_2022a</strain>
    </source>
</reference>
<protein>
    <submittedName>
        <fullName evidence="2">Uncharacterized protein</fullName>
    </submittedName>
</protein>
<gene>
    <name evidence="2" type="ORF">ONE63_008086</name>
</gene>
<organism evidence="2 3">
    <name type="scientific">Megalurothrips usitatus</name>
    <name type="common">bean blossom thrips</name>
    <dbReference type="NCBI Taxonomy" id="439358"/>
    <lineage>
        <taxon>Eukaryota</taxon>
        <taxon>Metazoa</taxon>
        <taxon>Ecdysozoa</taxon>
        <taxon>Arthropoda</taxon>
        <taxon>Hexapoda</taxon>
        <taxon>Insecta</taxon>
        <taxon>Pterygota</taxon>
        <taxon>Neoptera</taxon>
        <taxon>Paraneoptera</taxon>
        <taxon>Thysanoptera</taxon>
        <taxon>Terebrantia</taxon>
        <taxon>Thripoidea</taxon>
        <taxon>Thripidae</taxon>
        <taxon>Megalurothrips</taxon>
    </lineage>
</organism>
<accession>A0AAV7XXA8</accession>
<keyword evidence="3" id="KW-1185">Reference proteome</keyword>
<evidence type="ECO:0000256" key="1">
    <source>
        <dbReference type="SAM" id="MobiDB-lite"/>
    </source>
</evidence>
<proteinExistence type="predicted"/>
<dbReference type="EMBL" id="JAPTSV010000005">
    <property type="protein sequence ID" value="KAJ1528174.1"/>
    <property type="molecule type" value="Genomic_DNA"/>
</dbReference>
<feature type="region of interest" description="Disordered" evidence="1">
    <location>
        <begin position="88"/>
        <end position="112"/>
    </location>
</feature>
<name>A0AAV7XXA8_9NEOP</name>
<feature type="compositionally biased region" description="Basic and acidic residues" evidence="1">
    <location>
        <begin position="88"/>
        <end position="97"/>
    </location>
</feature>
<evidence type="ECO:0000313" key="3">
    <source>
        <dbReference type="Proteomes" id="UP001075354"/>
    </source>
</evidence>
<dbReference type="AlphaFoldDB" id="A0AAV7XXA8"/>